<dbReference type="PANTHER" id="PTHR48019">
    <property type="entry name" value="SERUM RESPONSE FACTOR HOMOLOG"/>
    <property type="match status" value="1"/>
</dbReference>
<gene>
    <name evidence="9" type="ORF">SADUNF_Sadunf03G0130600</name>
</gene>
<dbReference type="InterPro" id="IPR033896">
    <property type="entry name" value="MEF2-like_N"/>
</dbReference>
<dbReference type="InterPro" id="IPR002100">
    <property type="entry name" value="TF_MADSbox"/>
</dbReference>
<dbReference type="Pfam" id="PF01486">
    <property type="entry name" value="K-box"/>
    <property type="match status" value="2"/>
</dbReference>
<evidence type="ECO:0000256" key="2">
    <source>
        <dbReference type="ARBA" id="ARBA00023015"/>
    </source>
</evidence>
<feature type="domain" description="MADS-box" evidence="7">
    <location>
        <begin position="251"/>
        <end position="311"/>
    </location>
</feature>
<evidence type="ECO:0000259" key="7">
    <source>
        <dbReference type="PROSITE" id="PS50066"/>
    </source>
</evidence>
<dbReference type="GO" id="GO:0045944">
    <property type="term" value="P:positive regulation of transcription by RNA polymerase II"/>
    <property type="evidence" value="ECO:0007669"/>
    <property type="project" value="InterPro"/>
</dbReference>
<dbReference type="PROSITE" id="PS00350">
    <property type="entry name" value="MADS_BOX_1"/>
    <property type="match status" value="1"/>
</dbReference>
<dbReference type="PROSITE" id="PS50066">
    <property type="entry name" value="MADS_BOX_2"/>
    <property type="match status" value="2"/>
</dbReference>
<dbReference type="PROSITE" id="PS51297">
    <property type="entry name" value="K_BOX"/>
    <property type="match status" value="1"/>
</dbReference>
<dbReference type="GO" id="GO:0000977">
    <property type="term" value="F:RNA polymerase II transcription regulatory region sequence-specific DNA binding"/>
    <property type="evidence" value="ECO:0007669"/>
    <property type="project" value="InterPro"/>
</dbReference>
<evidence type="ECO:0000256" key="3">
    <source>
        <dbReference type="ARBA" id="ARBA00023125"/>
    </source>
</evidence>
<dbReference type="PRINTS" id="PR00404">
    <property type="entry name" value="MADSDOMAIN"/>
</dbReference>
<feature type="domain" description="MADS-box" evidence="7">
    <location>
        <begin position="1"/>
        <end position="61"/>
    </location>
</feature>
<keyword evidence="2" id="KW-0805">Transcription regulation</keyword>
<dbReference type="EMBL" id="JADGMS010000003">
    <property type="protein sequence ID" value="KAF9686170.1"/>
    <property type="molecule type" value="Genomic_DNA"/>
</dbReference>
<evidence type="ECO:0000313" key="9">
    <source>
        <dbReference type="EMBL" id="KAF9686170.1"/>
    </source>
</evidence>
<dbReference type="CDD" id="cd00265">
    <property type="entry name" value="MADS_MEF2_like"/>
    <property type="match status" value="2"/>
</dbReference>
<evidence type="ECO:0000256" key="5">
    <source>
        <dbReference type="ARBA" id="ARBA00023242"/>
    </source>
</evidence>
<dbReference type="SUPFAM" id="SSF55455">
    <property type="entry name" value="SRF-like"/>
    <property type="match status" value="2"/>
</dbReference>
<comment type="caution">
    <text evidence="9">The sequence shown here is derived from an EMBL/GenBank/DDBJ whole genome shotgun (WGS) entry which is preliminary data.</text>
</comment>
<keyword evidence="3" id="KW-0238">DNA-binding</keyword>
<keyword evidence="4" id="KW-0804">Transcription</keyword>
<dbReference type="OrthoDB" id="850248at2759"/>
<feature type="compositionally biased region" description="Basic and acidic residues" evidence="6">
    <location>
        <begin position="174"/>
        <end position="188"/>
    </location>
</feature>
<keyword evidence="10" id="KW-1185">Reference proteome</keyword>
<comment type="subcellular location">
    <subcellularLocation>
        <location evidence="1">Nucleus</location>
    </subcellularLocation>
</comment>
<evidence type="ECO:0000256" key="6">
    <source>
        <dbReference type="SAM" id="MobiDB-lite"/>
    </source>
</evidence>
<dbReference type="GO" id="GO:0046983">
    <property type="term" value="F:protein dimerization activity"/>
    <property type="evidence" value="ECO:0007669"/>
    <property type="project" value="InterPro"/>
</dbReference>
<dbReference type="Gene3D" id="3.40.1810.10">
    <property type="entry name" value="Transcription factor, MADS-box"/>
    <property type="match status" value="2"/>
</dbReference>
<proteinExistence type="predicted"/>
<dbReference type="SMART" id="SM00432">
    <property type="entry name" value="MADS"/>
    <property type="match status" value="2"/>
</dbReference>
<dbReference type="GO" id="GO:0003700">
    <property type="term" value="F:DNA-binding transcription factor activity"/>
    <property type="evidence" value="ECO:0007669"/>
    <property type="project" value="InterPro"/>
</dbReference>
<evidence type="ECO:0000313" key="10">
    <source>
        <dbReference type="Proteomes" id="UP000657918"/>
    </source>
</evidence>
<feature type="region of interest" description="Disordered" evidence="6">
    <location>
        <begin position="174"/>
        <end position="194"/>
    </location>
</feature>
<dbReference type="InterPro" id="IPR050142">
    <property type="entry name" value="MADS-box/MEF2_TF"/>
</dbReference>
<dbReference type="InterPro" id="IPR002487">
    <property type="entry name" value="TF_Kbox"/>
</dbReference>
<feature type="domain" description="K-box" evidence="8">
    <location>
        <begin position="83"/>
        <end position="173"/>
    </location>
</feature>
<dbReference type="Proteomes" id="UP000657918">
    <property type="component" value="Unassembled WGS sequence"/>
</dbReference>
<organism evidence="9 10">
    <name type="scientific">Salix dunnii</name>
    <dbReference type="NCBI Taxonomy" id="1413687"/>
    <lineage>
        <taxon>Eukaryota</taxon>
        <taxon>Viridiplantae</taxon>
        <taxon>Streptophyta</taxon>
        <taxon>Embryophyta</taxon>
        <taxon>Tracheophyta</taxon>
        <taxon>Spermatophyta</taxon>
        <taxon>Magnoliopsida</taxon>
        <taxon>eudicotyledons</taxon>
        <taxon>Gunneridae</taxon>
        <taxon>Pentapetalae</taxon>
        <taxon>rosids</taxon>
        <taxon>fabids</taxon>
        <taxon>Malpighiales</taxon>
        <taxon>Salicaceae</taxon>
        <taxon>Saliceae</taxon>
        <taxon>Salix</taxon>
    </lineage>
</organism>
<dbReference type="AlphaFoldDB" id="A0A835N4M2"/>
<dbReference type="GO" id="GO:0005634">
    <property type="term" value="C:nucleus"/>
    <property type="evidence" value="ECO:0007669"/>
    <property type="project" value="UniProtKB-SubCell"/>
</dbReference>
<reference evidence="9 10" key="1">
    <citation type="submission" date="2020-10" db="EMBL/GenBank/DDBJ databases">
        <title>Plant Genome Project.</title>
        <authorList>
            <person name="Zhang R.-G."/>
        </authorList>
    </citation>
    <scope>NUCLEOTIDE SEQUENCE [LARGE SCALE GENOMIC DNA]</scope>
    <source>
        <strain evidence="9">FAFU-HL-1</strain>
        <tissue evidence="9">Leaf</tissue>
    </source>
</reference>
<sequence>MGRKKVELKRIENNSSRQVTFSKRRNGLFKKTRELSVLCDVQIAVLIFSSRGKLYEFSSADSTTDILERYRSHFEKIATANHAEVNCGKHANFKSHAELLLMVERNLKGPQAMELTLSDLVELEKQLDVALTHVRARKIQLMLESVKSLHDQEKMLAEENQLLEKQIVAMKDGKDSDHTLGKDSDHPLGRPPQQTTLKNEFVELALDVLLQHVENWIVKTRDFHICMRACLCVVTKLGSIETACLLAEKGMGRKKVELKRIENKSSRQVTFSKRRNGLIKKTRDLSVLCDVQIAVLVFSSRGKLYEFSSVDSTANILKRYESRVEKIATANHTEVNCGKHANFKSHAELLLMIERNLEGPHAMEMTLSDLVELEEQLDAALTHVRARKIQLMLESVKSLHDQVWKCIWL</sequence>
<accession>A0A835N4M2</accession>
<keyword evidence="5" id="KW-0539">Nucleus</keyword>
<dbReference type="InterPro" id="IPR036879">
    <property type="entry name" value="TF_MADSbox_sf"/>
</dbReference>
<name>A0A835N4M2_9ROSI</name>
<evidence type="ECO:0000256" key="4">
    <source>
        <dbReference type="ARBA" id="ARBA00023163"/>
    </source>
</evidence>
<protein>
    <submittedName>
        <fullName evidence="9">Uncharacterized protein</fullName>
    </submittedName>
</protein>
<evidence type="ECO:0000256" key="1">
    <source>
        <dbReference type="ARBA" id="ARBA00004123"/>
    </source>
</evidence>
<evidence type="ECO:0000259" key="8">
    <source>
        <dbReference type="PROSITE" id="PS51297"/>
    </source>
</evidence>
<dbReference type="Pfam" id="PF00319">
    <property type="entry name" value="SRF-TF"/>
    <property type="match status" value="2"/>
</dbReference>